<keyword evidence="1" id="KW-0001">2Fe-2S</keyword>
<evidence type="ECO:0000256" key="1">
    <source>
        <dbReference type="ARBA" id="ARBA00022714"/>
    </source>
</evidence>
<dbReference type="GO" id="GO:0051537">
    <property type="term" value="F:2 iron, 2 sulfur cluster binding"/>
    <property type="evidence" value="ECO:0007669"/>
    <property type="project" value="UniProtKB-KW"/>
</dbReference>
<dbReference type="InterPro" id="IPR050584">
    <property type="entry name" value="Cholesterol_7-desaturase"/>
</dbReference>
<dbReference type="GO" id="GO:0046872">
    <property type="term" value="F:metal ion binding"/>
    <property type="evidence" value="ECO:0007669"/>
    <property type="project" value="UniProtKB-KW"/>
</dbReference>
<keyword evidence="2" id="KW-0479">Metal-binding</keyword>
<evidence type="ECO:0000256" key="3">
    <source>
        <dbReference type="ARBA" id="ARBA00023002"/>
    </source>
</evidence>
<dbReference type="NCBIfam" id="TIGR02378">
    <property type="entry name" value="nirD_assim_sml"/>
    <property type="match status" value="1"/>
</dbReference>
<dbReference type="Proteomes" id="UP000286910">
    <property type="component" value="Unassembled WGS sequence"/>
</dbReference>
<dbReference type="PANTHER" id="PTHR21266">
    <property type="entry name" value="IRON-SULFUR DOMAIN CONTAINING PROTEIN"/>
    <property type="match status" value="1"/>
</dbReference>
<protein>
    <submittedName>
        <fullName evidence="8">Nitrite reductase (NAD(P)H) small subunit</fullName>
    </submittedName>
</protein>
<dbReference type="SUPFAM" id="SSF50022">
    <property type="entry name" value="ISP domain"/>
    <property type="match status" value="1"/>
</dbReference>
<dbReference type="Gene3D" id="2.102.10.10">
    <property type="entry name" value="Rieske [2Fe-2S] iron-sulphur domain"/>
    <property type="match status" value="1"/>
</dbReference>
<evidence type="ECO:0000313" key="8">
    <source>
        <dbReference type="EMBL" id="RTH07050.1"/>
    </source>
</evidence>
<dbReference type="InterPro" id="IPR012748">
    <property type="entry name" value="Rieske-like_NirD"/>
</dbReference>
<name>A0A430RGC0_THESC</name>
<evidence type="ECO:0000256" key="5">
    <source>
        <dbReference type="ARBA" id="ARBA00023014"/>
    </source>
</evidence>
<dbReference type="AlphaFoldDB" id="A0A430RGC0"/>
<keyword evidence="4" id="KW-0408">Iron</keyword>
<keyword evidence="3" id="KW-0560">Oxidoreductase</keyword>
<accession>A0A430RGC0</accession>
<evidence type="ECO:0000256" key="6">
    <source>
        <dbReference type="ARBA" id="ARBA00023063"/>
    </source>
</evidence>
<feature type="domain" description="Rieske" evidence="7">
    <location>
        <begin position="1"/>
        <end position="96"/>
    </location>
</feature>
<sequence length="98" mass="10966">MLAIPLAELPPRFGRAVWVEGHHIAVFRLASGEVRAVENRCPHRGGPLAEGIVSGEHVYCPLHDWKICLTDGKVQPPDSGCVRTYRTELRGEMVYIYL</sequence>
<evidence type="ECO:0000256" key="2">
    <source>
        <dbReference type="ARBA" id="ARBA00022723"/>
    </source>
</evidence>
<comment type="caution">
    <text evidence="8">The sequence shown here is derived from an EMBL/GenBank/DDBJ whole genome shotgun (WGS) entry which is preliminary data.</text>
</comment>
<keyword evidence="6" id="KW-0534">Nitrate assimilation</keyword>
<evidence type="ECO:0000259" key="7">
    <source>
        <dbReference type="PROSITE" id="PS51296"/>
    </source>
</evidence>
<dbReference type="CDD" id="cd03530">
    <property type="entry name" value="Rieske_NirD_small_Bacillus"/>
    <property type="match status" value="1"/>
</dbReference>
<dbReference type="GO" id="GO:0008942">
    <property type="term" value="F:nitrite reductase [NAD(P)H] activity"/>
    <property type="evidence" value="ECO:0007669"/>
    <property type="project" value="InterPro"/>
</dbReference>
<evidence type="ECO:0000313" key="9">
    <source>
        <dbReference type="Proteomes" id="UP000286910"/>
    </source>
</evidence>
<dbReference type="GO" id="GO:0042128">
    <property type="term" value="P:nitrate assimilation"/>
    <property type="evidence" value="ECO:0007669"/>
    <property type="project" value="UniProtKB-KW"/>
</dbReference>
<keyword evidence="5" id="KW-0411">Iron-sulfur</keyword>
<dbReference type="InterPro" id="IPR036922">
    <property type="entry name" value="Rieske_2Fe-2S_sf"/>
</dbReference>
<proteinExistence type="predicted"/>
<reference evidence="8 9" key="1">
    <citation type="journal article" date="2019" name="Extremophiles">
        <title>Biogeography of thermophiles and predominance of Thermus scotoductus in domestic water heaters.</title>
        <authorList>
            <person name="Wilpiszeski R.L."/>
            <person name="Zhang Z."/>
            <person name="House C.H."/>
        </authorList>
    </citation>
    <scope>NUCLEOTIDE SEQUENCE [LARGE SCALE GENOMIC DNA]</scope>
    <source>
        <strain evidence="8 9">32_S32</strain>
    </source>
</reference>
<organism evidence="8 9">
    <name type="scientific">Thermus scotoductus</name>
    <dbReference type="NCBI Taxonomy" id="37636"/>
    <lineage>
        <taxon>Bacteria</taxon>
        <taxon>Thermotogati</taxon>
        <taxon>Deinococcota</taxon>
        <taxon>Deinococci</taxon>
        <taxon>Thermales</taxon>
        <taxon>Thermaceae</taxon>
        <taxon>Thermus</taxon>
    </lineage>
</organism>
<dbReference type="Pfam" id="PF00355">
    <property type="entry name" value="Rieske"/>
    <property type="match status" value="1"/>
</dbReference>
<dbReference type="PANTHER" id="PTHR21266:SF60">
    <property type="entry name" value="3-KETOSTEROID-9-ALPHA-MONOOXYGENASE, OXYGENASE COMPONENT"/>
    <property type="match status" value="1"/>
</dbReference>
<dbReference type="PROSITE" id="PS51296">
    <property type="entry name" value="RIESKE"/>
    <property type="match status" value="1"/>
</dbReference>
<dbReference type="InterPro" id="IPR017941">
    <property type="entry name" value="Rieske_2Fe-2S"/>
</dbReference>
<gene>
    <name evidence="8" type="primary">nirD</name>
    <name evidence="8" type="ORF">CSW45_00960</name>
</gene>
<evidence type="ECO:0000256" key="4">
    <source>
        <dbReference type="ARBA" id="ARBA00023004"/>
    </source>
</evidence>
<dbReference type="EMBL" id="PELR01000020">
    <property type="protein sequence ID" value="RTH07050.1"/>
    <property type="molecule type" value="Genomic_DNA"/>
</dbReference>